<evidence type="ECO:0000313" key="1">
    <source>
        <dbReference type="EMBL" id="ABZ09771.1"/>
    </source>
</evidence>
<dbReference type="EMBL" id="EU016657">
    <property type="protein sequence ID" value="ABZ09771.1"/>
    <property type="molecule type" value="Genomic_DNA"/>
</dbReference>
<protein>
    <submittedName>
        <fullName evidence="1">Uncharacterized protein</fullName>
    </submittedName>
</protein>
<gene>
    <name evidence="1" type="ORF">ALOHA_HF4000APKG8I13ctg1g41</name>
</gene>
<organism evidence="1">
    <name type="scientific">uncultured marine crenarchaeote HF4000_APKG8I13</name>
    <dbReference type="NCBI Taxonomy" id="455606"/>
    <lineage>
        <taxon>Archaea</taxon>
        <taxon>Nitrososphaerota</taxon>
        <taxon>Nitrososphaeria</taxon>
        <taxon>Nitrosopumilales</taxon>
        <taxon>environmental samples</taxon>
    </lineage>
</organism>
<reference evidence="1" key="1">
    <citation type="journal article" date="2008" name="ISME J.">
        <title>Genomic patterns of recombination, clonal divergence and environment in marine microbial populations.</title>
        <authorList>
            <person name="Konstantinidis K.T."/>
            <person name="Delong E.F."/>
        </authorList>
    </citation>
    <scope>NUCLEOTIDE SEQUENCE</scope>
</reference>
<sequence>MGSNLLCKKCGLDGEHLIWDYEYNINTGKWRLFDRNMERPHECISKTVKPSTPKVEEKPVICPHCDPLSKNKFIKRENFQTHIKVEHLGFW</sequence>
<dbReference type="AlphaFoldDB" id="B3TB12"/>
<accession>B3TB12</accession>
<name>B3TB12_9ARCH</name>
<proteinExistence type="predicted"/>